<dbReference type="AlphaFoldDB" id="A0A8D8FNC4"/>
<name>A0A8D8FNC4_CULPI</name>
<reference evidence="1" key="1">
    <citation type="submission" date="2021-05" db="EMBL/GenBank/DDBJ databases">
        <authorList>
            <person name="Alioto T."/>
            <person name="Alioto T."/>
            <person name="Gomez Garrido J."/>
        </authorList>
    </citation>
    <scope>NUCLEOTIDE SEQUENCE</scope>
</reference>
<protein>
    <submittedName>
        <fullName evidence="1">(northern house mosquito) hypothetical protein</fullName>
    </submittedName>
</protein>
<accession>A0A8D8FNC4</accession>
<organism evidence="1">
    <name type="scientific">Culex pipiens</name>
    <name type="common">House mosquito</name>
    <dbReference type="NCBI Taxonomy" id="7175"/>
    <lineage>
        <taxon>Eukaryota</taxon>
        <taxon>Metazoa</taxon>
        <taxon>Ecdysozoa</taxon>
        <taxon>Arthropoda</taxon>
        <taxon>Hexapoda</taxon>
        <taxon>Insecta</taxon>
        <taxon>Pterygota</taxon>
        <taxon>Neoptera</taxon>
        <taxon>Endopterygota</taxon>
        <taxon>Diptera</taxon>
        <taxon>Nematocera</taxon>
        <taxon>Culicoidea</taxon>
        <taxon>Culicidae</taxon>
        <taxon>Culicinae</taxon>
        <taxon>Culicini</taxon>
        <taxon>Culex</taxon>
        <taxon>Culex</taxon>
    </lineage>
</organism>
<sequence>MGNRTLRRLFDHVDDLGWDSCRCAFGLPRDEVRRWLTKYFLFRCRDHFRRENCQLWLWFRRVNCWKILLLIQRYLFDHFRWFQRDVLERCPSSFGFDVLQGFRLGNQRIATARGPLRDGLGHLR</sequence>
<evidence type="ECO:0000313" key="1">
    <source>
        <dbReference type="EMBL" id="CAG6477671.1"/>
    </source>
</evidence>
<dbReference type="EMBL" id="HBUE01081417">
    <property type="protein sequence ID" value="CAG6477671.1"/>
    <property type="molecule type" value="Transcribed_RNA"/>
</dbReference>
<proteinExistence type="predicted"/>